<name>A0A0E9S9J0_ANGAN</name>
<protein>
    <submittedName>
        <fullName evidence="1">Uncharacterized protein</fullName>
    </submittedName>
</protein>
<accession>A0A0E9S9J0</accession>
<reference evidence="1" key="2">
    <citation type="journal article" date="2015" name="Fish Shellfish Immunol.">
        <title>Early steps in the European eel (Anguilla anguilla)-Vibrio vulnificus interaction in the gills: Role of the RtxA13 toxin.</title>
        <authorList>
            <person name="Callol A."/>
            <person name="Pajuelo D."/>
            <person name="Ebbesson L."/>
            <person name="Teles M."/>
            <person name="MacKenzie S."/>
            <person name="Amaro C."/>
        </authorList>
    </citation>
    <scope>NUCLEOTIDE SEQUENCE</scope>
</reference>
<dbReference type="AlphaFoldDB" id="A0A0E9S9J0"/>
<evidence type="ECO:0000313" key="1">
    <source>
        <dbReference type="EMBL" id="JAH38074.1"/>
    </source>
</evidence>
<dbReference type="EMBL" id="GBXM01070503">
    <property type="protein sequence ID" value="JAH38074.1"/>
    <property type="molecule type" value="Transcribed_RNA"/>
</dbReference>
<organism evidence="1">
    <name type="scientific">Anguilla anguilla</name>
    <name type="common">European freshwater eel</name>
    <name type="synonym">Muraena anguilla</name>
    <dbReference type="NCBI Taxonomy" id="7936"/>
    <lineage>
        <taxon>Eukaryota</taxon>
        <taxon>Metazoa</taxon>
        <taxon>Chordata</taxon>
        <taxon>Craniata</taxon>
        <taxon>Vertebrata</taxon>
        <taxon>Euteleostomi</taxon>
        <taxon>Actinopterygii</taxon>
        <taxon>Neopterygii</taxon>
        <taxon>Teleostei</taxon>
        <taxon>Anguilliformes</taxon>
        <taxon>Anguillidae</taxon>
        <taxon>Anguilla</taxon>
    </lineage>
</organism>
<proteinExistence type="predicted"/>
<reference evidence="1" key="1">
    <citation type="submission" date="2014-11" db="EMBL/GenBank/DDBJ databases">
        <authorList>
            <person name="Amaro Gonzalez C."/>
        </authorList>
    </citation>
    <scope>NUCLEOTIDE SEQUENCE</scope>
</reference>
<sequence>MPFSVKRKKRIAYIRTNRPVRYDEQGSNSVPPGSFSKYCIPLVLRVRQD</sequence>